<gene>
    <name evidence="2" type="ORF">HICCMSTLAB_LOCUS8233</name>
</gene>
<evidence type="ECO:0000256" key="1">
    <source>
        <dbReference type="SAM" id="MobiDB-lite"/>
    </source>
</evidence>
<evidence type="ECO:0000313" key="3">
    <source>
        <dbReference type="Proteomes" id="UP000786811"/>
    </source>
</evidence>
<organism evidence="2 3">
    <name type="scientific">Cotesia congregata</name>
    <name type="common">Parasitoid wasp</name>
    <name type="synonym">Apanteles congregatus</name>
    <dbReference type="NCBI Taxonomy" id="51543"/>
    <lineage>
        <taxon>Eukaryota</taxon>
        <taxon>Metazoa</taxon>
        <taxon>Ecdysozoa</taxon>
        <taxon>Arthropoda</taxon>
        <taxon>Hexapoda</taxon>
        <taxon>Insecta</taxon>
        <taxon>Pterygota</taxon>
        <taxon>Neoptera</taxon>
        <taxon>Endopterygota</taxon>
        <taxon>Hymenoptera</taxon>
        <taxon>Apocrita</taxon>
        <taxon>Ichneumonoidea</taxon>
        <taxon>Braconidae</taxon>
        <taxon>Microgastrinae</taxon>
        <taxon>Cotesia</taxon>
    </lineage>
</organism>
<evidence type="ECO:0000313" key="2">
    <source>
        <dbReference type="EMBL" id="CAG5096485.1"/>
    </source>
</evidence>
<dbReference type="Proteomes" id="UP000786811">
    <property type="component" value="Unassembled WGS sequence"/>
</dbReference>
<dbReference type="EMBL" id="CAJNRD030001121">
    <property type="protein sequence ID" value="CAG5096485.1"/>
    <property type="molecule type" value="Genomic_DNA"/>
</dbReference>
<feature type="non-terminal residue" evidence="2">
    <location>
        <position position="1"/>
    </location>
</feature>
<feature type="compositionally biased region" description="Basic and acidic residues" evidence="1">
    <location>
        <begin position="9"/>
        <end position="21"/>
    </location>
</feature>
<protein>
    <submittedName>
        <fullName evidence="2">Uncharacterized protein</fullName>
    </submittedName>
</protein>
<sequence length="165" mass="19147">YYSQDEEAETKSSIEINERRPLGNIQNGLLESNDHTPNRDGSDLSIKSEASKGMENTLIRRKKMQGIKGIGWRRRAEQRMIRMEEQIEEVIKINKNDEKFVGNTVNLEESIVIENGEQITKIQGVAFTKLCLHLQHRRKILFKKGSADDLEIYSKTWLARRCTEL</sequence>
<name>A0A8J2HE32_COTCN</name>
<keyword evidence="3" id="KW-1185">Reference proteome</keyword>
<feature type="region of interest" description="Disordered" evidence="1">
    <location>
        <begin position="1"/>
        <end position="48"/>
    </location>
</feature>
<comment type="caution">
    <text evidence="2">The sequence shown here is derived from an EMBL/GenBank/DDBJ whole genome shotgun (WGS) entry which is preliminary data.</text>
</comment>
<reference evidence="2" key="1">
    <citation type="submission" date="2021-04" db="EMBL/GenBank/DDBJ databases">
        <authorList>
            <person name="Chebbi M.A.C M."/>
        </authorList>
    </citation>
    <scope>NUCLEOTIDE SEQUENCE</scope>
</reference>
<feature type="compositionally biased region" description="Basic and acidic residues" evidence="1">
    <location>
        <begin position="32"/>
        <end position="42"/>
    </location>
</feature>
<accession>A0A8J2HE32</accession>
<dbReference type="AlphaFoldDB" id="A0A8J2HE32"/>
<proteinExistence type="predicted"/>